<keyword evidence="1" id="KW-0812">Transmembrane</keyword>
<dbReference type="Proteomes" id="UP000191812">
    <property type="component" value="Unassembled WGS sequence"/>
</dbReference>
<dbReference type="EMBL" id="FBWH01000009">
    <property type="protein sequence ID" value="CUX11782.1"/>
    <property type="molecule type" value="Genomic_DNA"/>
</dbReference>
<keyword evidence="3" id="KW-1185">Reference proteome</keyword>
<proteinExistence type="predicted"/>
<feature type="transmembrane region" description="Helical" evidence="1">
    <location>
        <begin position="20"/>
        <end position="38"/>
    </location>
</feature>
<comment type="caution">
    <text evidence="2">The sequence shown here is derived from an EMBL/GenBank/DDBJ whole genome shotgun (WGS) entry which is preliminary data.</text>
</comment>
<accession>A0ABP2BFC1</accession>
<evidence type="ECO:0000313" key="3">
    <source>
        <dbReference type="Proteomes" id="UP000191812"/>
    </source>
</evidence>
<organism evidence="2 3">
    <name type="scientific">Agrobacterium genomosp. 13 str. CFBP 6927</name>
    <dbReference type="NCBI Taxonomy" id="1183428"/>
    <lineage>
        <taxon>Bacteria</taxon>
        <taxon>Pseudomonadati</taxon>
        <taxon>Pseudomonadota</taxon>
        <taxon>Alphaproteobacteria</taxon>
        <taxon>Hyphomicrobiales</taxon>
        <taxon>Rhizobiaceae</taxon>
        <taxon>Rhizobium/Agrobacterium group</taxon>
        <taxon>Agrobacterium</taxon>
        <taxon>Agrobacterium tumefaciens complex</taxon>
    </lineage>
</organism>
<evidence type="ECO:0000256" key="1">
    <source>
        <dbReference type="SAM" id="Phobius"/>
    </source>
</evidence>
<keyword evidence="1" id="KW-1133">Transmembrane helix</keyword>
<name>A0ABP2BFC1_9HYPH</name>
<reference evidence="2 3" key="1">
    <citation type="submission" date="2016-01" db="EMBL/GenBank/DDBJ databases">
        <authorList>
            <person name="Regsiter A."/>
            <person name="william w."/>
        </authorList>
    </citation>
    <scope>NUCLEOTIDE SEQUENCE [LARGE SCALE GENOMIC DNA]</scope>
    <source>
        <strain evidence="2 3">CFBP 6927</strain>
    </source>
</reference>
<gene>
    <name evidence="2" type="ORF">AGR13a_Cc170045</name>
</gene>
<protein>
    <submittedName>
        <fullName evidence="2">Uncharacterized protein</fullName>
    </submittedName>
</protein>
<sequence length="60" mass="7067">MSILIQFRKRRILEEILAKTTFACILCALRLLFVFIPFTDELGISNFQKVILQINPYSYL</sequence>
<keyword evidence="1" id="KW-0472">Membrane</keyword>
<evidence type="ECO:0000313" key="2">
    <source>
        <dbReference type="EMBL" id="CUX11782.1"/>
    </source>
</evidence>